<comment type="subcellular location">
    <subcellularLocation>
        <location evidence="1 11">Golgi apparatus membrane</location>
        <topology evidence="1 11">Single-pass type II membrane protein</topology>
    </subcellularLocation>
</comment>
<dbReference type="PANTHER" id="PTHR11214:SF376">
    <property type="entry name" value="HEXOSYLTRANSFERASE"/>
    <property type="match status" value="1"/>
</dbReference>
<evidence type="ECO:0000256" key="1">
    <source>
        <dbReference type="ARBA" id="ARBA00004323"/>
    </source>
</evidence>
<dbReference type="PANTHER" id="PTHR11214">
    <property type="entry name" value="BETA-1,3-N-ACETYLGLUCOSAMINYLTRANSFERASE"/>
    <property type="match status" value="1"/>
</dbReference>
<keyword evidence="5 11" id="KW-0812">Transmembrane</keyword>
<evidence type="ECO:0000256" key="6">
    <source>
        <dbReference type="ARBA" id="ARBA00022968"/>
    </source>
</evidence>
<accession>A0A2T7NQ97</accession>
<dbReference type="EMBL" id="PZQS01000010">
    <property type="protein sequence ID" value="PVD23349.1"/>
    <property type="molecule type" value="Genomic_DNA"/>
</dbReference>
<comment type="caution">
    <text evidence="12">The sequence shown here is derived from an EMBL/GenBank/DDBJ whole genome shotgun (WGS) entry which is preliminary data.</text>
</comment>
<dbReference type="OrthoDB" id="2139606at2759"/>
<dbReference type="GO" id="GO:0008499">
    <property type="term" value="F:N-acetyl-beta-D-glucosaminide beta-(1,3)-galactosyltransferase activity"/>
    <property type="evidence" value="ECO:0007669"/>
    <property type="project" value="TreeGrafter"/>
</dbReference>
<dbReference type="AlphaFoldDB" id="A0A2T7NQ97"/>
<protein>
    <recommendedName>
        <fullName evidence="11">Hexosyltransferase</fullName>
        <ecNumber evidence="11">2.4.1.-</ecNumber>
    </recommendedName>
</protein>
<dbReference type="GO" id="GO:0000139">
    <property type="term" value="C:Golgi membrane"/>
    <property type="evidence" value="ECO:0007669"/>
    <property type="project" value="UniProtKB-SubCell"/>
</dbReference>
<keyword evidence="10" id="KW-0325">Glycoprotein</keyword>
<proteinExistence type="inferred from homology"/>
<keyword evidence="6 11" id="KW-0735">Signal-anchor</keyword>
<gene>
    <name evidence="12" type="ORF">C0Q70_16617</name>
</gene>
<evidence type="ECO:0000256" key="9">
    <source>
        <dbReference type="ARBA" id="ARBA00023136"/>
    </source>
</evidence>
<evidence type="ECO:0000256" key="11">
    <source>
        <dbReference type="RuleBase" id="RU363063"/>
    </source>
</evidence>
<dbReference type="FunFam" id="3.90.550.50:FF:000001">
    <property type="entry name" value="Hexosyltransferase"/>
    <property type="match status" value="1"/>
</dbReference>
<sequence>MPWVKSWLGWLIAWDTESQVLVTVYVENAMQPHRLSRHARRVLLTTSIWSVLLLVFIFFFTYTVLLIFIRQPLQEENFSAVFPGSSPWSSGHSRQRIKLLGRDFGEGIFGRNLSDNPAAFFDGAHGRRTVWNAEQLYDTGAAIPKCQHGSMFLIIITSSPDHFEHRQEIRKSWCNPELSNDKVNAWQCVFLIGQTSIPEINTRLKRESELHHDILRGSYLDSYRNLTHKVMHGLSWVAAKCEAPYVLKTDDDCFVNTHLLLQFLLHHNPQTSRLYAGNMLLDSSRRKVIRKPNEKWSVPEKDYLPDYYPVYASGSGYALSFDVVSEAVKESHFIKPIPNEDAYIGIVMDHLKIKPTISGRFTLSSNGLRLCNYLYIFVAHGVSPQMHKEMHANMMTAESKCNDDDEINTWY</sequence>
<organism evidence="12 13">
    <name type="scientific">Pomacea canaliculata</name>
    <name type="common">Golden apple snail</name>
    <dbReference type="NCBI Taxonomy" id="400727"/>
    <lineage>
        <taxon>Eukaryota</taxon>
        <taxon>Metazoa</taxon>
        <taxon>Spiralia</taxon>
        <taxon>Lophotrochozoa</taxon>
        <taxon>Mollusca</taxon>
        <taxon>Gastropoda</taxon>
        <taxon>Caenogastropoda</taxon>
        <taxon>Architaenioglossa</taxon>
        <taxon>Ampullarioidea</taxon>
        <taxon>Ampullariidae</taxon>
        <taxon>Pomacea</taxon>
    </lineage>
</organism>
<evidence type="ECO:0000256" key="8">
    <source>
        <dbReference type="ARBA" id="ARBA00023034"/>
    </source>
</evidence>
<keyword evidence="9 11" id="KW-0472">Membrane</keyword>
<comment type="similarity">
    <text evidence="2 11">Belongs to the glycosyltransferase 31 family.</text>
</comment>
<evidence type="ECO:0000256" key="10">
    <source>
        <dbReference type="ARBA" id="ARBA00023180"/>
    </source>
</evidence>
<name>A0A2T7NQ97_POMCA</name>
<dbReference type="Gene3D" id="3.90.550.50">
    <property type="match status" value="1"/>
</dbReference>
<evidence type="ECO:0000313" key="12">
    <source>
        <dbReference type="EMBL" id="PVD23349.1"/>
    </source>
</evidence>
<reference evidence="12 13" key="1">
    <citation type="submission" date="2018-04" db="EMBL/GenBank/DDBJ databases">
        <title>The genome of golden apple snail Pomacea canaliculata provides insight into stress tolerance and invasive adaptation.</title>
        <authorList>
            <person name="Liu C."/>
            <person name="Liu B."/>
            <person name="Ren Y."/>
            <person name="Zhang Y."/>
            <person name="Wang H."/>
            <person name="Li S."/>
            <person name="Jiang F."/>
            <person name="Yin L."/>
            <person name="Zhang G."/>
            <person name="Qian W."/>
            <person name="Fan W."/>
        </authorList>
    </citation>
    <scope>NUCLEOTIDE SEQUENCE [LARGE SCALE GENOMIC DNA]</scope>
    <source>
        <strain evidence="12">SZHN2017</strain>
        <tissue evidence="12">Muscle</tissue>
    </source>
</reference>
<feature type="transmembrane region" description="Helical" evidence="11">
    <location>
        <begin position="42"/>
        <end position="69"/>
    </location>
</feature>
<keyword evidence="7 11" id="KW-1133">Transmembrane helix</keyword>
<dbReference type="Pfam" id="PF01762">
    <property type="entry name" value="Galactosyl_T"/>
    <property type="match status" value="1"/>
</dbReference>
<evidence type="ECO:0000256" key="2">
    <source>
        <dbReference type="ARBA" id="ARBA00008661"/>
    </source>
</evidence>
<keyword evidence="13" id="KW-1185">Reference proteome</keyword>
<keyword evidence="4" id="KW-0808">Transferase</keyword>
<evidence type="ECO:0000256" key="3">
    <source>
        <dbReference type="ARBA" id="ARBA00022676"/>
    </source>
</evidence>
<evidence type="ECO:0000256" key="5">
    <source>
        <dbReference type="ARBA" id="ARBA00022692"/>
    </source>
</evidence>
<keyword evidence="3 11" id="KW-0328">Glycosyltransferase</keyword>
<dbReference type="InterPro" id="IPR002659">
    <property type="entry name" value="Glyco_trans_31"/>
</dbReference>
<keyword evidence="8 11" id="KW-0333">Golgi apparatus</keyword>
<evidence type="ECO:0000313" key="13">
    <source>
        <dbReference type="Proteomes" id="UP000245119"/>
    </source>
</evidence>
<evidence type="ECO:0000256" key="4">
    <source>
        <dbReference type="ARBA" id="ARBA00022679"/>
    </source>
</evidence>
<dbReference type="GO" id="GO:0006493">
    <property type="term" value="P:protein O-linked glycosylation"/>
    <property type="evidence" value="ECO:0007669"/>
    <property type="project" value="TreeGrafter"/>
</dbReference>
<dbReference type="Proteomes" id="UP000245119">
    <property type="component" value="Linkage Group LG10"/>
</dbReference>
<dbReference type="EC" id="2.4.1.-" evidence="11"/>
<evidence type="ECO:0000256" key="7">
    <source>
        <dbReference type="ARBA" id="ARBA00022989"/>
    </source>
</evidence>